<feature type="coiled-coil region" evidence="1">
    <location>
        <begin position="231"/>
        <end position="265"/>
    </location>
</feature>
<protein>
    <submittedName>
        <fullName evidence="4">HlyD family efflux transporter periplasmic adaptor subunit</fullName>
    </submittedName>
</protein>
<keyword evidence="1" id="KW-0175">Coiled coil</keyword>
<evidence type="ECO:0000256" key="2">
    <source>
        <dbReference type="SAM" id="Phobius"/>
    </source>
</evidence>
<gene>
    <name evidence="4" type="ORF">H8L32_05175</name>
</gene>
<dbReference type="Gene3D" id="2.40.50.100">
    <property type="match status" value="1"/>
</dbReference>
<name>A0ABR6ZN53_9BURK</name>
<feature type="transmembrane region" description="Helical" evidence="2">
    <location>
        <begin position="31"/>
        <end position="52"/>
    </location>
</feature>
<dbReference type="EMBL" id="JACOGF010000002">
    <property type="protein sequence ID" value="MBC3916860.1"/>
    <property type="molecule type" value="Genomic_DNA"/>
</dbReference>
<comment type="caution">
    <text evidence="4">The sequence shown here is derived from an EMBL/GenBank/DDBJ whole genome shotgun (WGS) entry which is preliminary data.</text>
</comment>
<proteinExistence type="predicted"/>
<sequence length="423" mass="47301">MSKLFRKEALDHQSQRYHGAILLTRTWSYPVLSLFLFSLIVLIVIFSLFFGFTRKETVSGMVVPDQGLYRLATPQSGIVSIIHVKEGQEVQAGDALFTLSGERNNGHTDTQASIKQSLQARIAQFNQELDQLQQQTKNKRMDMDGRYAKLQASLLHVDNELVLQRRRVQLVRDISNRMADLGKSGNVSKVALNEKAADVIEQESRLASIELEQLALQREVATLSASRLDLPLQAERDASQLKRNIEELQQQVTESEARRQLVIRADQPGRVAGIVVNRGQSVFADQRLANLMPAGSKLEVELYAPTRAAGFVRPGTEVMLRYDAFPYQKFGQFRGVVKEVSIATIALDDVQIGINNSVRQVASSGGGEPVYRLRVQLDSTQVQAFGRDYQLKPGMQLAATLVLEHRTLAQWVLEPLYGMASQL</sequence>
<evidence type="ECO:0000313" key="4">
    <source>
        <dbReference type="EMBL" id="MBC3916860.1"/>
    </source>
</evidence>
<evidence type="ECO:0000313" key="5">
    <source>
        <dbReference type="Proteomes" id="UP000650424"/>
    </source>
</evidence>
<dbReference type="RefSeq" id="WP_186946091.1">
    <property type="nucleotide sequence ID" value="NZ_JACOGF010000002.1"/>
</dbReference>
<keyword evidence="2" id="KW-1133">Transmembrane helix</keyword>
<reference evidence="4 5" key="1">
    <citation type="submission" date="2020-08" db="EMBL/GenBank/DDBJ databases">
        <title>Novel species isolated from subtropical streams in China.</title>
        <authorList>
            <person name="Lu H."/>
        </authorList>
    </citation>
    <scope>NUCLEOTIDE SEQUENCE [LARGE SCALE GENOMIC DNA]</scope>
    <source>
        <strain evidence="4 5">CY18W</strain>
    </source>
</reference>
<dbReference type="InterPro" id="IPR050739">
    <property type="entry name" value="MFP"/>
</dbReference>
<dbReference type="Gene3D" id="2.40.30.170">
    <property type="match status" value="1"/>
</dbReference>
<feature type="domain" description="AprE-like beta-barrel" evidence="3">
    <location>
        <begin position="299"/>
        <end position="402"/>
    </location>
</feature>
<keyword evidence="2" id="KW-0472">Membrane</keyword>
<keyword evidence="5" id="KW-1185">Reference proteome</keyword>
<evidence type="ECO:0000256" key="1">
    <source>
        <dbReference type="SAM" id="Coils"/>
    </source>
</evidence>
<dbReference type="InterPro" id="IPR058982">
    <property type="entry name" value="Beta-barrel_AprE"/>
</dbReference>
<dbReference type="PRINTS" id="PR01490">
    <property type="entry name" value="RTXTOXIND"/>
</dbReference>
<dbReference type="Pfam" id="PF26002">
    <property type="entry name" value="Beta-barrel_AprE"/>
    <property type="match status" value="1"/>
</dbReference>
<dbReference type="Proteomes" id="UP000650424">
    <property type="component" value="Unassembled WGS sequence"/>
</dbReference>
<feature type="coiled-coil region" evidence="1">
    <location>
        <begin position="115"/>
        <end position="142"/>
    </location>
</feature>
<dbReference type="PANTHER" id="PTHR30386:SF28">
    <property type="entry name" value="EXPORTED PROTEIN"/>
    <property type="match status" value="1"/>
</dbReference>
<keyword evidence="2" id="KW-0812">Transmembrane</keyword>
<evidence type="ECO:0000259" key="3">
    <source>
        <dbReference type="Pfam" id="PF26002"/>
    </source>
</evidence>
<organism evidence="4 5">
    <name type="scientific">Undibacterium hunanense</name>
    <dbReference type="NCBI Taxonomy" id="2762292"/>
    <lineage>
        <taxon>Bacteria</taxon>
        <taxon>Pseudomonadati</taxon>
        <taxon>Pseudomonadota</taxon>
        <taxon>Betaproteobacteria</taxon>
        <taxon>Burkholderiales</taxon>
        <taxon>Oxalobacteraceae</taxon>
        <taxon>Undibacterium</taxon>
    </lineage>
</organism>
<dbReference type="PANTHER" id="PTHR30386">
    <property type="entry name" value="MEMBRANE FUSION SUBUNIT OF EMRAB-TOLC MULTIDRUG EFFLUX PUMP"/>
    <property type="match status" value="1"/>
</dbReference>
<accession>A0ABR6ZN53</accession>